<dbReference type="Gene3D" id="3.10.20.30">
    <property type="match status" value="1"/>
</dbReference>
<dbReference type="Pfam" id="PF03450">
    <property type="entry name" value="CO_deh_flav_C"/>
    <property type="match status" value="1"/>
</dbReference>
<dbReference type="PROSITE" id="PS00197">
    <property type="entry name" value="2FE2S_FER_1"/>
    <property type="match status" value="1"/>
</dbReference>
<keyword evidence="4" id="KW-0560">Oxidoreductase</keyword>
<dbReference type="Gene3D" id="1.10.150.120">
    <property type="entry name" value="[2Fe-2S]-binding domain"/>
    <property type="match status" value="1"/>
</dbReference>
<gene>
    <name evidence="8" type="ORF">METZ01_LOCUS88167</name>
</gene>
<dbReference type="InterPro" id="IPR012175">
    <property type="entry name" value="Xanth_DH_ssu_bac"/>
</dbReference>
<reference evidence="8" key="1">
    <citation type="submission" date="2018-05" db="EMBL/GenBank/DDBJ databases">
        <authorList>
            <person name="Lanie J.A."/>
            <person name="Ng W.-L."/>
            <person name="Kazmierczak K.M."/>
            <person name="Andrzejewski T.M."/>
            <person name="Davidsen T.M."/>
            <person name="Wayne K.J."/>
            <person name="Tettelin H."/>
            <person name="Glass J.I."/>
            <person name="Rusch D."/>
            <person name="Podicherti R."/>
            <person name="Tsui H.-C.T."/>
            <person name="Winkler M.E."/>
        </authorList>
    </citation>
    <scope>NUCLEOTIDE SEQUENCE</scope>
</reference>
<dbReference type="Gene3D" id="3.30.43.10">
    <property type="entry name" value="Uridine Diphospho-n-acetylenolpyruvylglucosamine Reductase, domain 2"/>
    <property type="match status" value="1"/>
</dbReference>
<sequence length="502" mass="54240">MQNARGRVRFLLGSQPTEVELADPNLTLLDYLRTSARLTGTKEGCAEGDCGACTVLIGEVHDQGLRYLPANACIVLLGMVDSKQVLTVEHLAREEIHPVQQAMADQHGSQCGFCTPGFVMSLAGLQWAASCKNESAPVDRAQIDEYLAGNLCRCTGYGPIVNAAREACSAPLPESWRTQATVADTTLRAWQDPAQPLCCRSNGKMFAAPRSRADLQAIVSDHPGATLLAGATDIGLWITKQGRRLSSVIYLGQVPELQRLVENDGKLEIGAGVSLQDASATLSEISPDLNRLLRRFGSRQVRNQGTVGGNIANGSPIGDLPPALIALGAQLRIASTRGVREIPLDAFFIDYGQQDLAPGEFVESVVIPLDRNLQFRCWKISKRFDQDISAVLGAFAAKLEGGIVREVRICFGGMATIPKRARQCEAALTGQPLDQGTLAQARQALAADFDPITDMRASAHYRQRAAGNLLEKYFLAMTTTNLPDLYDENTWSGLSNQSFANE</sequence>
<dbReference type="PANTHER" id="PTHR45444">
    <property type="entry name" value="XANTHINE DEHYDROGENASE"/>
    <property type="match status" value="1"/>
</dbReference>
<dbReference type="CDD" id="cd00207">
    <property type="entry name" value="fer2"/>
    <property type="match status" value="1"/>
</dbReference>
<dbReference type="InterPro" id="IPR014307">
    <property type="entry name" value="Xanthine_DH_ssu"/>
</dbReference>
<dbReference type="NCBIfam" id="TIGR02963">
    <property type="entry name" value="xanthine_xdhA"/>
    <property type="match status" value="1"/>
</dbReference>
<keyword evidence="3" id="KW-0274">FAD</keyword>
<evidence type="ECO:0000256" key="3">
    <source>
        <dbReference type="ARBA" id="ARBA00022827"/>
    </source>
</evidence>
<dbReference type="SMART" id="SM01092">
    <property type="entry name" value="CO_deh_flav_C"/>
    <property type="match status" value="1"/>
</dbReference>
<organism evidence="8">
    <name type="scientific">marine metagenome</name>
    <dbReference type="NCBI Taxonomy" id="408172"/>
    <lineage>
        <taxon>unclassified sequences</taxon>
        <taxon>metagenomes</taxon>
        <taxon>ecological metagenomes</taxon>
    </lineage>
</organism>
<name>A0A381V7M5_9ZZZZ</name>
<dbReference type="PIRSF" id="PIRSF036557">
    <property type="entry name" value="XdhA_RC"/>
    <property type="match status" value="1"/>
</dbReference>
<evidence type="ECO:0008006" key="9">
    <source>
        <dbReference type="Google" id="ProtNLM"/>
    </source>
</evidence>
<dbReference type="InterPro" id="IPR002346">
    <property type="entry name" value="Mopterin_DH_FAD-bd"/>
</dbReference>
<dbReference type="PROSITE" id="PS51085">
    <property type="entry name" value="2FE2S_FER_2"/>
    <property type="match status" value="1"/>
</dbReference>
<keyword evidence="1" id="KW-0285">Flavoprotein</keyword>
<dbReference type="InterPro" id="IPR036884">
    <property type="entry name" value="2Fe-2S-bd_dom_sf"/>
</dbReference>
<dbReference type="AlphaFoldDB" id="A0A381V7M5"/>
<evidence type="ECO:0000313" key="8">
    <source>
        <dbReference type="EMBL" id="SVA35313.1"/>
    </source>
</evidence>
<dbReference type="PANTHER" id="PTHR45444:SF3">
    <property type="entry name" value="XANTHINE DEHYDROGENASE"/>
    <property type="match status" value="1"/>
</dbReference>
<evidence type="ECO:0000259" key="7">
    <source>
        <dbReference type="PROSITE" id="PS51387"/>
    </source>
</evidence>
<keyword evidence="2" id="KW-0479">Metal-binding</keyword>
<keyword evidence="5" id="KW-0408">Iron</keyword>
<dbReference type="InterPro" id="IPR016167">
    <property type="entry name" value="FAD-bd_PCMH_sub1"/>
</dbReference>
<dbReference type="GO" id="GO:0051537">
    <property type="term" value="F:2 iron, 2 sulfur cluster binding"/>
    <property type="evidence" value="ECO:0007669"/>
    <property type="project" value="InterPro"/>
</dbReference>
<dbReference type="InterPro" id="IPR016166">
    <property type="entry name" value="FAD-bd_PCMH"/>
</dbReference>
<dbReference type="Gene3D" id="3.30.390.50">
    <property type="entry name" value="CO dehydrogenase flavoprotein, C-terminal domain"/>
    <property type="match status" value="1"/>
</dbReference>
<evidence type="ECO:0000256" key="4">
    <source>
        <dbReference type="ARBA" id="ARBA00023002"/>
    </source>
</evidence>
<dbReference type="InterPro" id="IPR006058">
    <property type="entry name" value="2Fe2S_fd_BS"/>
</dbReference>
<dbReference type="SUPFAM" id="SSF54292">
    <property type="entry name" value="2Fe-2S ferredoxin-like"/>
    <property type="match status" value="1"/>
</dbReference>
<dbReference type="InterPro" id="IPR036683">
    <property type="entry name" value="CO_DH_flav_C_dom_sf"/>
</dbReference>
<dbReference type="PROSITE" id="PS51387">
    <property type="entry name" value="FAD_PCMH"/>
    <property type="match status" value="1"/>
</dbReference>
<dbReference type="InterPro" id="IPR005107">
    <property type="entry name" value="CO_DH_flav_C"/>
</dbReference>
<dbReference type="GO" id="GO:0004854">
    <property type="term" value="F:xanthine dehydrogenase activity"/>
    <property type="evidence" value="ECO:0007669"/>
    <property type="project" value="InterPro"/>
</dbReference>
<dbReference type="InterPro" id="IPR012675">
    <property type="entry name" value="Beta-grasp_dom_sf"/>
</dbReference>
<dbReference type="Pfam" id="PF01799">
    <property type="entry name" value="Fer2_2"/>
    <property type="match status" value="1"/>
</dbReference>
<dbReference type="InterPro" id="IPR036318">
    <property type="entry name" value="FAD-bd_PCMH-like_sf"/>
</dbReference>
<feature type="domain" description="FAD-binding PCMH-type" evidence="7">
    <location>
        <begin position="199"/>
        <end position="372"/>
    </location>
</feature>
<dbReference type="EMBL" id="UINC01007836">
    <property type="protein sequence ID" value="SVA35313.1"/>
    <property type="molecule type" value="Genomic_DNA"/>
</dbReference>
<feature type="domain" description="2Fe-2S ferredoxin-type" evidence="6">
    <location>
        <begin position="6"/>
        <end position="91"/>
    </location>
</feature>
<dbReference type="InterPro" id="IPR016169">
    <property type="entry name" value="FAD-bd_PCMH_sub2"/>
</dbReference>
<dbReference type="SUPFAM" id="SSF55447">
    <property type="entry name" value="CO dehydrogenase flavoprotein C-terminal domain-like"/>
    <property type="match status" value="1"/>
</dbReference>
<dbReference type="Gene3D" id="3.30.465.10">
    <property type="match status" value="1"/>
</dbReference>
<protein>
    <recommendedName>
        <fullName evidence="9">FAD-binding PCMH-type domain-containing protein</fullName>
    </recommendedName>
</protein>
<evidence type="ECO:0000259" key="6">
    <source>
        <dbReference type="PROSITE" id="PS51085"/>
    </source>
</evidence>
<dbReference type="Pfam" id="PF00941">
    <property type="entry name" value="FAD_binding_5"/>
    <property type="match status" value="1"/>
</dbReference>
<dbReference type="GO" id="GO:0071949">
    <property type="term" value="F:FAD binding"/>
    <property type="evidence" value="ECO:0007669"/>
    <property type="project" value="InterPro"/>
</dbReference>
<dbReference type="SUPFAM" id="SSF47741">
    <property type="entry name" value="CO dehydrogenase ISP C-domain like"/>
    <property type="match status" value="1"/>
</dbReference>
<dbReference type="GO" id="GO:0005506">
    <property type="term" value="F:iron ion binding"/>
    <property type="evidence" value="ECO:0007669"/>
    <property type="project" value="InterPro"/>
</dbReference>
<dbReference type="InterPro" id="IPR036010">
    <property type="entry name" value="2Fe-2S_ferredoxin-like_sf"/>
</dbReference>
<dbReference type="InterPro" id="IPR016208">
    <property type="entry name" value="Ald_Oxase/xanthine_DH-like"/>
</dbReference>
<accession>A0A381V7M5</accession>
<dbReference type="SUPFAM" id="SSF56176">
    <property type="entry name" value="FAD-binding/transporter-associated domain-like"/>
    <property type="match status" value="1"/>
</dbReference>
<evidence type="ECO:0000256" key="2">
    <source>
        <dbReference type="ARBA" id="ARBA00022723"/>
    </source>
</evidence>
<proteinExistence type="predicted"/>
<dbReference type="InterPro" id="IPR002888">
    <property type="entry name" value="2Fe-2S-bd"/>
</dbReference>
<dbReference type="InterPro" id="IPR001041">
    <property type="entry name" value="2Fe-2S_ferredoxin-type"/>
</dbReference>
<evidence type="ECO:0000256" key="1">
    <source>
        <dbReference type="ARBA" id="ARBA00022630"/>
    </source>
</evidence>
<evidence type="ECO:0000256" key="5">
    <source>
        <dbReference type="ARBA" id="ARBA00023004"/>
    </source>
</evidence>
<dbReference type="Pfam" id="PF00111">
    <property type="entry name" value="Fer2"/>
    <property type="match status" value="1"/>
</dbReference>